<feature type="domain" description="HTH araC/xylS-type" evidence="4">
    <location>
        <begin position="189"/>
        <end position="287"/>
    </location>
</feature>
<dbReference type="InterPro" id="IPR020449">
    <property type="entry name" value="Tscrpt_reg_AraC-type_HTH"/>
</dbReference>
<dbReference type="SMART" id="SM00342">
    <property type="entry name" value="HTH_ARAC"/>
    <property type="match status" value="1"/>
</dbReference>
<gene>
    <name evidence="5" type="primary">adaA_8</name>
    <name evidence="5" type="ORF">DSM106044_02827</name>
</gene>
<dbReference type="PROSITE" id="PS01124">
    <property type="entry name" value="HTH_ARAC_FAMILY_2"/>
    <property type="match status" value="1"/>
</dbReference>
<dbReference type="Proteomes" id="UP000306509">
    <property type="component" value="Unassembled WGS sequence"/>
</dbReference>
<dbReference type="GO" id="GO:0043565">
    <property type="term" value="F:sequence-specific DNA binding"/>
    <property type="evidence" value="ECO:0007669"/>
    <property type="project" value="InterPro"/>
</dbReference>
<dbReference type="Pfam" id="PF12833">
    <property type="entry name" value="HTH_18"/>
    <property type="match status" value="1"/>
</dbReference>
<dbReference type="PANTHER" id="PTHR43280:SF28">
    <property type="entry name" value="HTH-TYPE TRANSCRIPTIONAL ACTIVATOR RHAS"/>
    <property type="match status" value="1"/>
</dbReference>
<dbReference type="InterPro" id="IPR018060">
    <property type="entry name" value="HTH_AraC"/>
</dbReference>
<dbReference type="GO" id="GO:0032259">
    <property type="term" value="P:methylation"/>
    <property type="evidence" value="ECO:0007669"/>
    <property type="project" value="UniProtKB-KW"/>
</dbReference>
<evidence type="ECO:0000313" key="5">
    <source>
        <dbReference type="EMBL" id="TLD00341.1"/>
    </source>
</evidence>
<evidence type="ECO:0000256" key="2">
    <source>
        <dbReference type="ARBA" id="ARBA00023125"/>
    </source>
</evidence>
<keyword evidence="5" id="KW-0489">Methyltransferase</keyword>
<dbReference type="PANTHER" id="PTHR43280">
    <property type="entry name" value="ARAC-FAMILY TRANSCRIPTIONAL REGULATOR"/>
    <property type="match status" value="1"/>
</dbReference>
<comment type="caution">
    <text evidence="5">The sequence shown here is derived from an EMBL/GenBank/DDBJ whole genome shotgun (WGS) entry which is preliminary data.</text>
</comment>
<keyword evidence="3" id="KW-0804">Transcription</keyword>
<dbReference type="EC" id="2.1.1.-" evidence="5"/>
<dbReference type="AlphaFoldDB" id="A0A4U8Q681"/>
<keyword evidence="6" id="KW-1185">Reference proteome</keyword>
<dbReference type="RefSeq" id="WP_052377954.1">
    <property type="nucleotide sequence ID" value="NZ_QGQD01000056.1"/>
</dbReference>
<dbReference type="PROSITE" id="PS00041">
    <property type="entry name" value="HTH_ARAC_FAMILY_1"/>
    <property type="match status" value="1"/>
</dbReference>
<dbReference type="InterPro" id="IPR014710">
    <property type="entry name" value="RmlC-like_jellyroll"/>
</dbReference>
<dbReference type="Gene3D" id="2.60.120.10">
    <property type="entry name" value="Jelly Rolls"/>
    <property type="match status" value="1"/>
</dbReference>
<evidence type="ECO:0000313" key="6">
    <source>
        <dbReference type="Proteomes" id="UP000306509"/>
    </source>
</evidence>
<keyword evidence="5" id="KW-0808">Transferase</keyword>
<evidence type="ECO:0000256" key="1">
    <source>
        <dbReference type="ARBA" id="ARBA00023015"/>
    </source>
</evidence>
<dbReference type="InterPro" id="IPR018062">
    <property type="entry name" value="HTH_AraC-typ_CS"/>
</dbReference>
<reference evidence="5 6" key="1">
    <citation type="journal article" date="2019" name="Anaerobe">
        <title>Detection of Robinsoniella peoriensis in multiple bone samples of a trauma patient.</title>
        <authorList>
            <person name="Schrottner P."/>
            <person name="Hartwich K."/>
            <person name="Bunk B."/>
            <person name="Schober I."/>
            <person name="Helbig S."/>
            <person name="Rudolph W.W."/>
            <person name="Gunzer F."/>
        </authorList>
    </citation>
    <scope>NUCLEOTIDE SEQUENCE [LARGE SCALE GENOMIC DNA]</scope>
    <source>
        <strain evidence="5 6">DSM 106044</strain>
    </source>
</reference>
<dbReference type="SUPFAM" id="SSF46689">
    <property type="entry name" value="Homeodomain-like"/>
    <property type="match status" value="2"/>
</dbReference>
<proteinExistence type="predicted"/>
<evidence type="ECO:0000256" key="3">
    <source>
        <dbReference type="ARBA" id="ARBA00023163"/>
    </source>
</evidence>
<dbReference type="InterPro" id="IPR037923">
    <property type="entry name" value="HTH-like"/>
</dbReference>
<dbReference type="Gene3D" id="1.10.10.60">
    <property type="entry name" value="Homeodomain-like"/>
    <property type="match status" value="2"/>
</dbReference>
<keyword evidence="1" id="KW-0805">Transcription regulation</keyword>
<evidence type="ECO:0000259" key="4">
    <source>
        <dbReference type="PROSITE" id="PS01124"/>
    </source>
</evidence>
<dbReference type="InterPro" id="IPR009057">
    <property type="entry name" value="Homeodomain-like_sf"/>
</dbReference>
<dbReference type="EMBL" id="QGQD01000056">
    <property type="protein sequence ID" value="TLD00341.1"/>
    <property type="molecule type" value="Genomic_DNA"/>
</dbReference>
<sequence>MTECFDDDYIWEKDFKKLNKQHIQIPSLHMIARATLNRASAPLSEHYHKNRLEFVTIINGHQQYSVNGHTYHLFGQDVFTTFPDEPHGNNNSHQAVCEFIWFQIDMTKCSNFLGLSPPLSDILYQKLSCYKKRTNKVGNSELLLLMQSFDYFCSEDPAWKLLGHSLFLSFLTRLTLTENISQDISCDIQKAIDFIKENITEYINFSSISEVCNLSVSRLKTKFKEQMGITPREYINSLKVEYAKNMLLDENYNITDVAFDLNFSSSNYFSSVFKQFTGFTPSQYRDLISHGSAADGSFHEPA</sequence>
<name>A0A4U8Q681_9FIRM</name>
<accession>A0A4U8Q681</accession>
<dbReference type="InterPro" id="IPR003313">
    <property type="entry name" value="AraC-bd"/>
</dbReference>
<dbReference type="SUPFAM" id="SSF51215">
    <property type="entry name" value="Regulatory protein AraC"/>
    <property type="match status" value="1"/>
</dbReference>
<dbReference type="GO" id="GO:0008168">
    <property type="term" value="F:methyltransferase activity"/>
    <property type="evidence" value="ECO:0007669"/>
    <property type="project" value="UniProtKB-KW"/>
</dbReference>
<organism evidence="5 6">
    <name type="scientific">Robinsoniella peoriensis</name>
    <dbReference type="NCBI Taxonomy" id="180332"/>
    <lineage>
        <taxon>Bacteria</taxon>
        <taxon>Bacillati</taxon>
        <taxon>Bacillota</taxon>
        <taxon>Clostridia</taxon>
        <taxon>Lachnospirales</taxon>
        <taxon>Lachnospiraceae</taxon>
        <taxon>Robinsoniella</taxon>
    </lineage>
</organism>
<dbReference type="STRING" id="180332.GCA_000797495_05814"/>
<dbReference type="Pfam" id="PF02311">
    <property type="entry name" value="AraC_binding"/>
    <property type="match status" value="1"/>
</dbReference>
<protein>
    <submittedName>
        <fullName evidence="5">Methylphosphotriester-DNA--protein-cysteine S-methyltransferase</fullName>
        <ecNumber evidence="5">2.1.1.-</ecNumber>
    </submittedName>
</protein>
<keyword evidence="2" id="KW-0238">DNA-binding</keyword>
<dbReference type="PRINTS" id="PR00032">
    <property type="entry name" value="HTHARAC"/>
</dbReference>
<dbReference type="GO" id="GO:0003700">
    <property type="term" value="F:DNA-binding transcription factor activity"/>
    <property type="evidence" value="ECO:0007669"/>
    <property type="project" value="InterPro"/>
</dbReference>